<dbReference type="EMBL" id="FMUN01000001">
    <property type="protein sequence ID" value="SCX77856.1"/>
    <property type="molecule type" value="Genomic_DNA"/>
</dbReference>
<dbReference type="InterPro" id="IPR007433">
    <property type="entry name" value="DUF481"/>
</dbReference>
<evidence type="ECO:0008006" key="4">
    <source>
        <dbReference type="Google" id="ProtNLM"/>
    </source>
</evidence>
<dbReference type="Proteomes" id="UP000183104">
    <property type="component" value="Unassembled WGS sequence"/>
</dbReference>
<organism evidence="2 3">
    <name type="scientific">Thiohalorhabdus denitrificans</name>
    <dbReference type="NCBI Taxonomy" id="381306"/>
    <lineage>
        <taxon>Bacteria</taxon>
        <taxon>Pseudomonadati</taxon>
        <taxon>Pseudomonadota</taxon>
        <taxon>Gammaproteobacteria</taxon>
        <taxon>Thiohalorhabdales</taxon>
        <taxon>Thiohalorhabdaceae</taxon>
        <taxon>Thiohalorhabdus</taxon>
    </lineage>
</organism>
<evidence type="ECO:0000313" key="3">
    <source>
        <dbReference type="Proteomes" id="UP000183104"/>
    </source>
</evidence>
<evidence type="ECO:0000313" key="2">
    <source>
        <dbReference type="EMBL" id="SCX77856.1"/>
    </source>
</evidence>
<proteinExistence type="predicted"/>
<feature type="chain" id="PRO_5010241474" description="Salt-induced outer membrane protein" evidence="1">
    <location>
        <begin position="29"/>
        <end position="252"/>
    </location>
</feature>
<protein>
    <recommendedName>
        <fullName evidence="4">Salt-induced outer membrane protein</fullName>
    </recommendedName>
</protein>
<keyword evidence="3" id="KW-1185">Reference proteome</keyword>
<dbReference type="RefSeq" id="WP_176758708.1">
    <property type="nucleotide sequence ID" value="NZ_FMUN01000001.1"/>
</dbReference>
<sequence length="252" mass="27620">MSIDSRPGRLHPLPLAAVLAAAPGTAAAQEAAVEDPKLWDSEAELGISTASGNSESATYTGAVSGERESGRTHLLLQASGRYSEEEGESTTQRLQGDTQLDYDLNASVYAFGAVAALNDRFAGYELQLIETLGIGRHFFQDHETLEWRLDAGPALRQDWLVDDTYEDSVNARVRTKFAWAFAENSSFQEQITWTQSVENADEFLLSSETSLSLRVNESLAFKTSVAVEHDSQPPEGAERTDVFTSTSLLYQF</sequence>
<keyword evidence="1" id="KW-0732">Signal</keyword>
<dbReference type="AlphaFoldDB" id="A0A1G5AJ13"/>
<feature type="signal peptide" evidence="1">
    <location>
        <begin position="1"/>
        <end position="28"/>
    </location>
</feature>
<dbReference type="STRING" id="381306.AN478_12365"/>
<gene>
    <name evidence="2" type="ORF">SAMN05661077_0383</name>
</gene>
<evidence type="ECO:0000256" key="1">
    <source>
        <dbReference type="SAM" id="SignalP"/>
    </source>
</evidence>
<accession>A0A1G5AJ13</accession>
<dbReference type="Pfam" id="PF04338">
    <property type="entry name" value="DUF481"/>
    <property type="match status" value="1"/>
</dbReference>
<name>A0A1G5AJ13_9GAMM</name>
<reference evidence="3" key="1">
    <citation type="submission" date="2016-10" db="EMBL/GenBank/DDBJ databases">
        <authorList>
            <person name="Varghese N."/>
        </authorList>
    </citation>
    <scope>NUCLEOTIDE SEQUENCE [LARGE SCALE GENOMIC DNA]</scope>
    <source>
        <strain evidence="3">HL 19</strain>
    </source>
</reference>